<dbReference type="Gene3D" id="3.30.565.10">
    <property type="entry name" value="Histidine kinase-like ATPase, C-terminal domain"/>
    <property type="match status" value="1"/>
</dbReference>
<comment type="caution">
    <text evidence="13">The sequence shown here is derived from an EMBL/GenBank/DDBJ whole genome shotgun (WGS) entry which is preliminary data.</text>
</comment>
<dbReference type="SMART" id="SM00304">
    <property type="entry name" value="HAMP"/>
    <property type="match status" value="1"/>
</dbReference>
<evidence type="ECO:0000256" key="6">
    <source>
        <dbReference type="ARBA" id="ARBA00022679"/>
    </source>
</evidence>
<dbReference type="SMART" id="SM00388">
    <property type="entry name" value="HisKA"/>
    <property type="match status" value="1"/>
</dbReference>
<dbReference type="InterPro" id="IPR036890">
    <property type="entry name" value="HATPase_C_sf"/>
</dbReference>
<accession>A0ABQ6GX52</accession>
<dbReference type="CDD" id="cd00082">
    <property type="entry name" value="HisKA"/>
    <property type="match status" value="1"/>
</dbReference>
<comment type="catalytic activity">
    <reaction evidence="1">
        <text>ATP + protein L-histidine = ADP + protein N-phospho-L-histidine.</text>
        <dbReference type="EC" id="2.7.13.3"/>
    </reaction>
</comment>
<evidence type="ECO:0000256" key="10">
    <source>
        <dbReference type="SAM" id="Phobius"/>
    </source>
</evidence>
<evidence type="ECO:0000256" key="8">
    <source>
        <dbReference type="ARBA" id="ARBA00022777"/>
    </source>
</evidence>
<evidence type="ECO:0000256" key="1">
    <source>
        <dbReference type="ARBA" id="ARBA00000085"/>
    </source>
</evidence>
<evidence type="ECO:0000313" key="14">
    <source>
        <dbReference type="Proteomes" id="UP001157186"/>
    </source>
</evidence>
<dbReference type="Pfam" id="PF02518">
    <property type="entry name" value="HATPase_c"/>
    <property type="match status" value="1"/>
</dbReference>
<evidence type="ECO:0000259" key="12">
    <source>
        <dbReference type="PROSITE" id="PS50885"/>
    </source>
</evidence>
<keyword evidence="8" id="KW-0418">Kinase</keyword>
<keyword evidence="6" id="KW-0808">Transferase</keyword>
<dbReference type="Pfam" id="PF00672">
    <property type="entry name" value="HAMP"/>
    <property type="match status" value="1"/>
</dbReference>
<evidence type="ECO:0000256" key="4">
    <source>
        <dbReference type="ARBA" id="ARBA00022475"/>
    </source>
</evidence>
<reference evidence="13 14" key="1">
    <citation type="submission" date="2023-03" db="EMBL/GenBank/DDBJ databases">
        <title>Draft genome sequence of Thalassotalea insulae KCTC 62186T.</title>
        <authorList>
            <person name="Sawabe T."/>
        </authorList>
    </citation>
    <scope>NUCLEOTIDE SEQUENCE [LARGE SCALE GENOMIC DNA]</scope>
    <source>
        <strain evidence="13 14">KCTC 62186</strain>
    </source>
</reference>
<dbReference type="InterPro" id="IPR003594">
    <property type="entry name" value="HATPase_dom"/>
</dbReference>
<dbReference type="InterPro" id="IPR004358">
    <property type="entry name" value="Sig_transdc_His_kin-like_C"/>
</dbReference>
<dbReference type="PANTHER" id="PTHR44936:SF10">
    <property type="entry name" value="SENSOR PROTEIN RSTB"/>
    <property type="match status" value="1"/>
</dbReference>
<gene>
    <name evidence="13" type="ORF">tinsulaeT_38560</name>
</gene>
<keyword evidence="10" id="KW-0812">Transmembrane</keyword>
<dbReference type="Proteomes" id="UP001157186">
    <property type="component" value="Unassembled WGS sequence"/>
</dbReference>
<organism evidence="13 14">
    <name type="scientific">Thalassotalea insulae</name>
    <dbReference type="NCBI Taxonomy" id="2056778"/>
    <lineage>
        <taxon>Bacteria</taxon>
        <taxon>Pseudomonadati</taxon>
        <taxon>Pseudomonadota</taxon>
        <taxon>Gammaproteobacteria</taxon>
        <taxon>Alteromonadales</taxon>
        <taxon>Colwelliaceae</taxon>
        <taxon>Thalassotalea</taxon>
    </lineage>
</organism>
<evidence type="ECO:0000256" key="7">
    <source>
        <dbReference type="ARBA" id="ARBA00022741"/>
    </source>
</evidence>
<dbReference type="EMBL" id="BSST01000001">
    <property type="protein sequence ID" value="GLX80516.1"/>
    <property type="molecule type" value="Genomic_DNA"/>
</dbReference>
<dbReference type="SUPFAM" id="SSF158472">
    <property type="entry name" value="HAMP domain-like"/>
    <property type="match status" value="1"/>
</dbReference>
<evidence type="ECO:0000259" key="11">
    <source>
        <dbReference type="PROSITE" id="PS50109"/>
    </source>
</evidence>
<dbReference type="PRINTS" id="PR00344">
    <property type="entry name" value="BCTRLSENSOR"/>
</dbReference>
<dbReference type="InterPro" id="IPR003660">
    <property type="entry name" value="HAMP_dom"/>
</dbReference>
<dbReference type="InterPro" id="IPR005467">
    <property type="entry name" value="His_kinase_dom"/>
</dbReference>
<dbReference type="SUPFAM" id="SSF55874">
    <property type="entry name" value="ATPase domain of HSP90 chaperone/DNA topoisomerase II/histidine kinase"/>
    <property type="match status" value="1"/>
</dbReference>
<name>A0ABQ6GX52_9GAMM</name>
<proteinExistence type="predicted"/>
<evidence type="ECO:0000256" key="5">
    <source>
        <dbReference type="ARBA" id="ARBA00022553"/>
    </source>
</evidence>
<dbReference type="InterPro" id="IPR036097">
    <property type="entry name" value="HisK_dim/P_sf"/>
</dbReference>
<feature type="domain" description="Histidine kinase" evidence="11">
    <location>
        <begin position="260"/>
        <end position="471"/>
    </location>
</feature>
<dbReference type="CDD" id="cd06225">
    <property type="entry name" value="HAMP"/>
    <property type="match status" value="1"/>
</dbReference>
<keyword evidence="9" id="KW-0067">ATP-binding</keyword>
<feature type="transmembrane region" description="Helical" evidence="10">
    <location>
        <begin position="164"/>
        <end position="186"/>
    </location>
</feature>
<dbReference type="PROSITE" id="PS50109">
    <property type="entry name" value="HIS_KIN"/>
    <property type="match status" value="1"/>
</dbReference>
<keyword evidence="4" id="KW-1003">Cell membrane</keyword>
<comment type="subcellular location">
    <subcellularLocation>
        <location evidence="2">Cell membrane</location>
        <topology evidence="2">Multi-pass membrane protein</topology>
    </subcellularLocation>
</comment>
<dbReference type="EC" id="2.7.13.3" evidence="3"/>
<dbReference type="PROSITE" id="PS50885">
    <property type="entry name" value="HAMP"/>
    <property type="match status" value="1"/>
</dbReference>
<evidence type="ECO:0000313" key="13">
    <source>
        <dbReference type="EMBL" id="GLX80516.1"/>
    </source>
</evidence>
<dbReference type="InterPro" id="IPR050980">
    <property type="entry name" value="2C_sensor_his_kinase"/>
</dbReference>
<feature type="domain" description="HAMP" evidence="12">
    <location>
        <begin position="188"/>
        <end position="240"/>
    </location>
</feature>
<keyword evidence="10" id="KW-0472">Membrane</keyword>
<dbReference type="PANTHER" id="PTHR44936">
    <property type="entry name" value="SENSOR PROTEIN CREC"/>
    <property type="match status" value="1"/>
</dbReference>
<keyword evidence="14" id="KW-1185">Reference proteome</keyword>
<dbReference type="SUPFAM" id="SSF47384">
    <property type="entry name" value="Homodimeric domain of signal transducing histidine kinase"/>
    <property type="match status" value="1"/>
</dbReference>
<keyword evidence="5" id="KW-0597">Phosphoprotein</keyword>
<evidence type="ECO:0000256" key="3">
    <source>
        <dbReference type="ARBA" id="ARBA00012438"/>
    </source>
</evidence>
<dbReference type="InterPro" id="IPR003661">
    <property type="entry name" value="HisK_dim/P_dom"/>
</dbReference>
<dbReference type="SMART" id="SM00387">
    <property type="entry name" value="HATPase_c"/>
    <property type="match status" value="1"/>
</dbReference>
<keyword evidence="7" id="KW-0547">Nucleotide-binding</keyword>
<protein>
    <recommendedName>
        <fullName evidence="3">histidine kinase</fullName>
        <ecNumber evidence="3">2.7.13.3</ecNumber>
    </recommendedName>
</protein>
<dbReference type="Pfam" id="PF00512">
    <property type="entry name" value="HisKA"/>
    <property type="match status" value="1"/>
</dbReference>
<evidence type="ECO:0000256" key="9">
    <source>
        <dbReference type="ARBA" id="ARBA00022840"/>
    </source>
</evidence>
<keyword evidence="10" id="KW-1133">Transmembrane helix</keyword>
<sequence length="472" mass="53366">MSLRNYLFILIGCLICFITIIQLVIINWIENNLASEVDQKARLYSKQVIELAVEKLTENEAAIFPPSIEKNNTQPATKVKIITLDGETEKNLQHLPNSHSETILTQHLNKVKLKKEFNVLIEQLHQETVKQVKNDNQQTIVVKPPRVFSHTKVKPYSSTKSDKLFQYIELTLVIVGILGLIFAYWLSIQFNKPLKTLSHAFHRLAKGDYQYQVKEQGVKEIRQTIQQFNQMVTRLKQLSETEQQHQEIQHLAELGEVSRGLAHALRNPIHTIGLSIEQLNDEQLSDQQKRQLITTIQHKIANVDKSIKALLTLTTMGICRNERIPLLAVIQDIILEYKSSGNKVINFTLEINTDIKIVGAESEVRSIIHTLIYNACEASAPETTVMIQASENEQQQTTLIIKDQGSGLAPHIKSQLFQPHVSSKSEGAGMGLYIAQRLITLHYHGSITLSNIVEQQQVIGCQATVVFGANNE</sequence>
<dbReference type="Gene3D" id="1.10.287.130">
    <property type="match status" value="1"/>
</dbReference>
<dbReference type="Gene3D" id="6.10.340.10">
    <property type="match status" value="1"/>
</dbReference>
<evidence type="ECO:0000256" key="2">
    <source>
        <dbReference type="ARBA" id="ARBA00004651"/>
    </source>
</evidence>
<dbReference type="RefSeq" id="WP_284246521.1">
    <property type="nucleotide sequence ID" value="NZ_BSST01000001.1"/>
</dbReference>
<feature type="transmembrane region" description="Helical" evidence="10">
    <location>
        <begin position="6"/>
        <end position="29"/>
    </location>
</feature>